<feature type="compositionally biased region" description="Low complexity" evidence="1">
    <location>
        <begin position="110"/>
        <end position="127"/>
    </location>
</feature>
<accession>A0A182IYI6</accession>
<evidence type="ECO:0000256" key="1">
    <source>
        <dbReference type="SAM" id="MobiDB-lite"/>
    </source>
</evidence>
<dbReference type="EnsemblMetazoa" id="AATE007947-RA">
    <property type="protein sequence ID" value="AATE007947-PA.1"/>
    <property type="gene ID" value="AATE007947"/>
</dbReference>
<name>A0A182IYI6_ANOAO</name>
<dbReference type="PROSITE" id="PS51257">
    <property type="entry name" value="PROKAR_LIPOPROTEIN"/>
    <property type="match status" value="1"/>
</dbReference>
<sequence length="223" mass="24313">MFQRYLLWFCCLPGYQAPPLECHMAAIVASSSSSCSMFDNGYQRRNNRQQTLVGQHGRPGHHHHHQHYHHHRHYCNSHYYHHRSRPVAVSRGEARRGSLLSAADVGGAGPSTPTIITTTSTSPTTTTTSMAGTFTAISNQQVPPSLVQPGSHSIAPPHQSSLPMTRRASSTGPTRRCTFAPSVNGGGGLRNGSRRLRRQSSSVASFAVDQERLPARPVLPPPP</sequence>
<evidence type="ECO:0000313" key="2">
    <source>
        <dbReference type="EnsemblMetazoa" id="AATE007947-PA.1"/>
    </source>
</evidence>
<protein>
    <submittedName>
        <fullName evidence="2">Uncharacterized protein</fullName>
    </submittedName>
</protein>
<reference evidence="2" key="1">
    <citation type="submission" date="2022-08" db="UniProtKB">
        <authorList>
            <consortium name="EnsemblMetazoa"/>
        </authorList>
    </citation>
    <scope>IDENTIFICATION</scope>
    <source>
        <strain evidence="2">EBRO</strain>
    </source>
</reference>
<organism evidence="2">
    <name type="scientific">Anopheles atroparvus</name>
    <name type="common">European mosquito</name>
    <dbReference type="NCBI Taxonomy" id="41427"/>
    <lineage>
        <taxon>Eukaryota</taxon>
        <taxon>Metazoa</taxon>
        <taxon>Ecdysozoa</taxon>
        <taxon>Arthropoda</taxon>
        <taxon>Hexapoda</taxon>
        <taxon>Insecta</taxon>
        <taxon>Pterygota</taxon>
        <taxon>Neoptera</taxon>
        <taxon>Endopterygota</taxon>
        <taxon>Diptera</taxon>
        <taxon>Nematocera</taxon>
        <taxon>Culicoidea</taxon>
        <taxon>Culicidae</taxon>
        <taxon>Anophelinae</taxon>
        <taxon>Anopheles</taxon>
    </lineage>
</organism>
<feature type="compositionally biased region" description="Polar residues" evidence="1">
    <location>
        <begin position="158"/>
        <end position="173"/>
    </location>
</feature>
<feature type="region of interest" description="Disordered" evidence="1">
    <location>
        <begin position="146"/>
        <end position="223"/>
    </location>
</feature>
<feature type="region of interest" description="Disordered" evidence="1">
    <location>
        <begin position="100"/>
        <end position="127"/>
    </location>
</feature>
<proteinExistence type="predicted"/>
<dbReference type="VEuPathDB" id="VectorBase:AATE007947"/>
<dbReference type="AlphaFoldDB" id="A0A182IYI6"/>